<protein>
    <submittedName>
        <fullName evidence="2">Integrase core domain protein</fullName>
    </submittedName>
</protein>
<feature type="domain" description="Integrase catalytic" evidence="1">
    <location>
        <begin position="1"/>
        <end position="45"/>
    </location>
</feature>
<comment type="caution">
    <text evidence="2">The sequence shown here is derived from an EMBL/GenBank/DDBJ whole genome shotgun (WGS) entry which is preliminary data.</text>
</comment>
<accession>A0AA87SYT5</accession>
<evidence type="ECO:0000313" key="2">
    <source>
        <dbReference type="EMBL" id="EKS01686.1"/>
    </source>
</evidence>
<dbReference type="InterPro" id="IPR012337">
    <property type="entry name" value="RNaseH-like_sf"/>
</dbReference>
<dbReference type="AlphaFoldDB" id="A0AA87SYT5"/>
<dbReference type="SUPFAM" id="SSF53098">
    <property type="entry name" value="Ribonuclease H-like"/>
    <property type="match status" value="1"/>
</dbReference>
<gene>
    <name evidence="2" type="ORF">LEP1GSC125_0089</name>
</gene>
<organism evidence="2 3">
    <name type="scientific">Leptospira mayottensis 200901122</name>
    <dbReference type="NCBI Taxonomy" id="1193010"/>
    <lineage>
        <taxon>Bacteria</taxon>
        <taxon>Pseudomonadati</taxon>
        <taxon>Spirochaetota</taxon>
        <taxon>Spirochaetia</taxon>
        <taxon>Leptospirales</taxon>
        <taxon>Leptospiraceae</taxon>
        <taxon>Leptospira</taxon>
    </lineage>
</organism>
<dbReference type="InterPro" id="IPR001584">
    <property type="entry name" value="Integrase_cat-core"/>
</dbReference>
<proteinExistence type="predicted"/>
<reference evidence="2 3" key="1">
    <citation type="journal article" date="2014" name="Int. J. Syst. Evol. Microbiol.">
        <title>Leptospira mayottensis sp. nov., a pathogenic species of the genus Leptospira isolated from humans.</title>
        <authorList>
            <person name="Bourhy P."/>
            <person name="Collet L."/>
            <person name="Brisse S."/>
            <person name="Picardeau M."/>
        </authorList>
    </citation>
    <scope>NUCLEOTIDE SEQUENCE [LARGE SCALE GENOMIC DNA]</scope>
    <source>
        <strain evidence="2 3">200901122</strain>
    </source>
</reference>
<dbReference type="EMBL" id="AKWM02000011">
    <property type="protein sequence ID" value="EKS01686.1"/>
    <property type="molecule type" value="Genomic_DNA"/>
</dbReference>
<name>A0AA87SYT5_9LEPT</name>
<dbReference type="GO" id="GO:0015074">
    <property type="term" value="P:DNA integration"/>
    <property type="evidence" value="ECO:0007669"/>
    <property type="project" value="InterPro"/>
</dbReference>
<sequence length="138" mass="16599">MHRTLKAEAVYPIRSSMKQQQRSFDRFRSEYNFERPHEALGQKTPSQLYKHSTRMFPSRIPEIFYPDHFEIRKVVDGCFYWKDRRYFITKSLAGERIGFEPIEDGLWKIFFSFVTIGYFDERTKEVTRTLKVLPMSPG</sequence>
<dbReference type="Proteomes" id="UP000001343">
    <property type="component" value="Unassembled WGS sequence"/>
</dbReference>
<dbReference type="Pfam" id="PF13683">
    <property type="entry name" value="rve_3"/>
    <property type="match status" value="1"/>
</dbReference>
<evidence type="ECO:0000259" key="1">
    <source>
        <dbReference type="Pfam" id="PF13683"/>
    </source>
</evidence>
<evidence type="ECO:0000313" key="3">
    <source>
        <dbReference type="Proteomes" id="UP000001343"/>
    </source>
</evidence>